<feature type="transmembrane region" description="Helical" evidence="9">
    <location>
        <begin position="316"/>
        <end position="340"/>
    </location>
</feature>
<dbReference type="InterPro" id="IPR032675">
    <property type="entry name" value="LRR_dom_sf"/>
</dbReference>
<dbReference type="Gene3D" id="3.80.10.10">
    <property type="entry name" value="Ribonuclease Inhibitor"/>
    <property type="match status" value="2"/>
</dbReference>
<dbReference type="EMBL" id="CM035427">
    <property type="protein sequence ID" value="KAH7307621.1"/>
    <property type="molecule type" value="Genomic_DNA"/>
</dbReference>
<dbReference type="GO" id="GO:0016020">
    <property type="term" value="C:membrane"/>
    <property type="evidence" value="ECO:0007669"/>
    <property type="project" value="UniProtKB-SubCell"/>
</dbReference>
<organism evidence="12 13">
    <name type="scientific">Ceratopteris richardii</name>
    <name type="common">Triangle waterfern</name>
    <dbReference type="NCBI Taxonomy" id="49495"/>
    <lineage>
        <taxon>Eukaryota</taxon>
        <taxon>Viridiplantae</taxon>
        <taxon>Streptophyta</taxon>
        <taxon>Embryophyta</taxon>
        <taxon>Tracheophyta</taxon>
        <taxon>Polypodiopsida</taxon>
        <taxon>Polypodiidae</taxon>
        <taxon>Polypodiales</taxon>
        <taxon>Pteridineae</taxon>
        <taxon>Pteridaceae</taxon>
        <taxon>Parkerioideae</taxon>
        <taxon>Ceratopteris</taxon>
    </lineage>
</organism>
<accession>A0A8T2S8U5</accession>
<feature type="compositionally biased region" description="Low complexity" evidence="8">
    <location>
        <begin position="677"/>
        <end position="689"/>
    </location>
</feature>
<feature type="region of interest" description="Disordered" evidence="8">
    <location>
        <begin position="264"/>
        <end position="307"/>
    </location>
</feature>
<evidence type="ECO:0000256" key="8">
    <source>
        <dbReference type="SAM" id="MobiDB-lite"/>
    </source>
</evidence>
<feature type="domain" description="Protein kinase" evidence="11">
    <location>
        <begin position="437"/>
        <end position="752"/>
    </location>
</feature>
<dbReference type="Pfam" id="PF00560">
    <property type="entry name" value="LRR_1"/>
    <property type="match status" value="3"/>
</dbReference>
<keyword evidence="5 9" id="KW-1133">Transmembrane helix</keyword>
<feature type="compositionally biased region" description="Polar residues" evidence="8">
    <location>
        <begin position="273"/>
        <end position="303"/>
    </location>
</feature>
<evidence type="ECO:0000256" key="6">
    <source>
        <dbReference type="ARBA" id="ARBA00023136"/>
    </source>
</evidence>
<dbReference type="PANTHER" id="PTHR48056">
    <property type="entry name" value="LRR RECEPTOR-LIKE SERINE/THREONINE-PROTEIN KINASE-RELATED"/>
    <property type="match status" value="1"/>
</dbReference>
<dbReference type="SUPFAM" id="SSF56112">
    <property type="entry name" value="Protein kinase-like (PK-like)"/>
    <property type="match status" value="1"/>
</dbReference>
<dbReference type="OrthoDB" id="676979at2759"/>
<dbReference type="Proteomes" id="UP000825935">
    <property type="component" value="Chromosome 22"/>
</dbReference>
<dbReference type="InterPro" id="IPR050647">
    <property type="entry name" value="Plant_LRR-RLKs"/>
</dbReference>
<evidence type="ECO:0000256" key="7">
    <source>
        <dbReference type="ARBA" id="ARBA00023180"/>
    </source>
</evidence>
<keyword evidence="4" id="KW-0677">Repeat</keyword>
<reference evidence="12" key="1">
    <citation type="submission" date="2021-08" db="EMBL/GenBank/DDBJ databases">
        <title>WGS assembly of Ceratopteris richardii.</title>
        <authorList>
            <person name="Marchant D.B."/>
            <person name="Chen G."/>
            <person name="Jenkins J."/>
            <person name="Shu S."/>
            <person name="Leebens-Mack J."/>
            <person name="Grimwood J."/>
            <person name="Schmutz J."/>
            <person name="Soltis P."/>
            <person name="Soltis D."/>
            <person name="Chen Z.-H."/>
        </authorList>
    </citation>
    <scope>NUCLEOTIDE SEQUENCE</scope>
    <source>
        <strain evidence="12">Whitten #5841</strain>
        <tissue evidence="12">Leaf</tissue>
    </source>
</reference>
<evidence type="ECO:0000256" key="9">
    <source>
        <dbReference type="SAM" id="Phobius"/>
    </source>
</evidence>
<dbReference type="InterPro" id="IPR011009">
    <property type="entry name" value="Kinase-like_dom_sf"/>
</dbReference>
<evidence type="ECO:0000256" key="5">
    <source>
        <dbReference type="ARBA" id="ARBA00022989"/>
    </source>
</evidence>
<dbReference type="AlphaFoldDB" id="A0A8T2S8U5"/>
<dbReference type="Gene3D" id="3.30.200.20">
    <property type="entry name" value="Phosphorylase Kinase, domain 1"/>
    <property type="match status" value="1"/>
</dbReference>
<evidence type="ECO:0000256" key="2">
    <source>
        <dbReference type="ARBA" id="ARBA00022614"/>
    </source>
</evidence>
<evidence type="ECO:0000313" key="12">
    <source>
        <dbReference type="EMBL" id="KAH7307621.1"/>
    </source>
</evidence>
<evidence type="ECO:0000256" key="10">
    <source>
        <dbReference type="SAM" id="SignalP"/>
    </source>
</evidence>
<dbReference type="OMA" id="IDSHYNP"/>
<evidence type="ECO:0000256" key="3">
    <source>
        <dbReference type="ARBA" id="ARBA00022692"/>
    </source>
</evidence>
<gene>
    <name evidence="12" type="ORF">KP509_22G069100</name>
</gene>
<dbReference type="InterPro" id="IPR001245">
    <property type="entry name" value="Ser-Thr/Tyr_kinase_cat_dom"/>
</dbReference>
<dbReference type="FunFam" id="3.80.10.10:FF:000383">
    <property type="entry name" value="Leucine-rich repeat receptor protein kinase EMS1"/>
    <property type="match status" value="2"/>
</dbReference>
<protein>
    <recommendedName>
        <fullName evidence="11">Protein kinase domain-containing protein</fullName>
    </recommendedName>
</protein>
<dbReference type="InterPro" id="IPR001611">
    <property type="entry name" value="Leu-rich_rpt"/>
</dbReference>
<feature type="signal peptide" evidence="10">
    <location>
        <begin position="1"/>
        <end position="26"/>
    </location>
</feature>
<comment type="caution">
    <text evidence="12">The sequence shown here is derived from an EMBL/GenBank/DDBJ whole genome shotgun (WGS) entry which is preliminary data.</text>
</comment>
<dbReference type="InterPro" id="IPR000719">
    <property type="entry name" value="Prot_kinase_dom"/>
</dbReference>
<keyword evidence="2" id="KW-0433">Leucine-rich repeat</keyword>
<dbReference type="Pfam" id="PF07714">
    <property type="entry name" value="PK_Tyr_Ser-Thr"/>
    <property type="match status" value="1"/>
</dbReference>
<comment type="subcellular location">
    <subcellularLocation>
        <location evidence="1">Membrane</location>
    </subcellularLocation>
</comment>
<feature type="region of interest" description="Disordered" evidence="8">
    <location>
        <begin position="662"/>
        <end position="689"/>
    </location>
</feature>
<dbReference type="Gene3D" id="1.10.510.10">
    <property type="entry name" value="Transferase(Phosphotransferase) domain 1"/>
    <property type="match status" value="1"/>
</dbReference>
<evidence type="ECO:0000256" key="1">
    <source>
        <dbReference type="ARBA" id="ARBA00004370"/>
    </source>
</evidence>
<evidence type="ECO:0000256" key="4">
    <source>
        <dbReference type="ARBA" id="ARBA00022737"/>
    </source>
</evidence>
<keyword evidence="7" id="KW-0325">Glycoprotein</keyword>
<dbReference type="GO" id="GO:0033612">
    <property type="term" value="F:receptor serine/threonine kinase binding"/>
    <property type="evidence" value="ECO:0007669"/>
    <property type="project" value="TreeGrafter"/>
</dbReference>
<dbReference type="SUPFAM" id="SSF52058">
    <property type="entry name" value="L domain-like"/>
    <property type="match status" value="1"/>
</dbReference>
<evidence type="ECO:0000259" key="11">
    <source>
        <dbReference type="PROSITE" id="PS50011"/>
    </source>
</evidence>
<dbReference type="GO" id="GO:0005524">
    <property type="term" value="F:ATP binding"/>
    <property type="evidence" value="ECO:0007669"/>
    <property type="project" value="InterPro"/>
</dbReference>
<proteinExistence type="predicted"/>
<name>A0A8T2S8U5_CERRI</name>
<dbReference type="GO" id="GO:0004672">
    <property type="term" value="F:protein kinase activity"/>
    <property type="evidence" value="ECO:0007669"/>
    <property type="project" value="InterPro"/>
</dbReference>
<evidence type="ECO:0000313" key="13">
    <source>
        <dbReference type="Proteomes" id="UP000825935"/>
    </source>
</evidence>
<keyword evidence="13" id="KW-1185">Reference proteome</keyword>
<keyword evidence="6 9" id="KW-0472">Membrane</keyword>
<feature type="chain" id="PRO_5035736188" description="Protein kinase domain-containing protein" evidence="10">
    <location>
        <begin position="27"/>
        <end position="786"/>
    </location>
</feature>
<keyword evidence="3 9" id="KW-0812">Transmembrane</keyword>
<dbReference type="PROSITE" id="PS50011">
    <property type="entry name" value="PROTEIN_KINASE_DOM"/>
    <property type="match status" value="1"/>
</dbReference>
<dbReference type="PANTHER" id="PTHR48056:SF37">
    <property type="entry name" value="PROTEIN KINASE DOMAIN-CONTAINING PROTEIN"/>
    <property type="match status" value="1"/>
</dbReference>
<sequence length="786" mass="84389">MQLAVRWRRMNCLFFLLWLSSSSASAKDEQETEILMRVKQALDPNGYVLHSWETPSGEFEGVAWNDAGKVANISLQGRGLQGYIPSAIAELTSLTGIYLHYNKLSGPIPAVLYKLSSLADLYLNVNLLTGTIPAELGLLYNLQALQLCCNTLEGQIPMELGALKQLNVLALQHNNLIGEIPSSLGYMMALSRLDLSFNMLNGTLPSSLDRLTKLTILDVSSNFLSGPIPSSLRRLQRGLRYNNNSMLCGDGFPNVPRCGNQYKTMGDAPDVGPNSSVGGALSPSQNLSSAAVSADPQQKSGSARENVKVGSKTAQVAVVSGVIAFAVGGALIGLLIFVLFRRHKQRISSAFEFSDSKLGGIAFSSEMKPSTSSVLTSTISKVHKPLLDVHAASTSTLNVGHRGSRSFGSFSGVVFFNGSHQSFQYDLEELEMATNFFSDKNLLGKKAGHSAVYRGVLRDGSAVAIRALHKASCMTGMSEFKSVVGVIAQLRQENIVALKGFCCSSSKADCFLVYDYVTNGTVQEHLNRRPSTLSSKASKVSTPLEWSVRARIALDIARGMHFMHRGTEEAVIHQNLSAANVLLDQNCNAFISDAGLHRLLADDIVFSLLKSAAVRGYLAPEYVATGRLTEKSDVYAFGVLLLQLLTGKTSLGAGLEQGQEMAAVARSNGDEDSAMQKNSNSSKSSGNSNNMVSWARSLVGAGCVEELVDANLKGNYSAVAATHMAAVAFACTHEDPAERPDSSQVVSLLQKMDDVSAVVTAGLSSGEDYPRRQQAIFAERLLDNGR</sequence>
<keyword evidence="10" id="KW-0732">Signal</keyword>